<dbReference type="Proteomes" id="UP000092462">
    <property type="component" value="Unassembled WGS sequence"/>
</dbReference>
<name>A0A1B0DF33_PHLPP</name>
<dbReference type="VEuPathDB" id="VectorBase:PPAI006641"/>
<dbReference type="Gene3D" id="3.50.50.60">
    <property type="entry name" value="FAD/NAD(P)-binding domain"/>
    <property type="match status" value="1"/>
</dbReference>
<dbReference type="PANTHER" id="PTHR10742:SF398">
    <property type="entry name" value="AMINE OXIDASE DOMAIN-CONTAINING PROTEIN-RELATED"/>
    <property type="match status" value="1"/>
</dbReference>
<sequence>MNAKIVVIGAGASGISAASRLLKNKFTNVVILEAEDRIGGRVYTEPFGNNVVDLGAQWCHGEKNNVALFTIALHNFTSRTTYITP</sequence>
<dbReference type="VEuPathDB" id="VectorBase:PPAPM1_003893"/>
<reference evidence="2" key="1">
    <citation type="submission" date="2022-08" db="UniProtKB">
        <authorList>
            <consortium name="EnsemblMetazoa"/>
        </authorList>
    </citation>
    <scope>IDENTIFICATION</scope>
    <source>
        <strain evidence="2">Israel</strain>
    </source>
</reference>
<dbReference type="InterPro" id="IPR036188">
    <property type="entry name" value="FAD/NAD-bd_sf"/>
</dbReference>
<dbReference type="AlphaFoldDB" id="A0A1B0DF33"/>
<dbReference type="Pfam" id="PF01593">
    <property type="entry name" value="Amino_oxidase"/>
    <property type="match status" value="1"/>
</dbReference>
<protein>
    <recommendedName>
        <fullName evidence="1">Amine oxidase domain-containing protein</fullName>
    </recommendedName>
</protein>
<proteinExistence type="predicted"/>
<dbReference type="EMBL" id="AJVK01058489">
    <property type="status" value="NOT_ANNOTATED_CDS"/>
    <property type="molecule type" value="Genomic_DNA"/>
</dbReference>
<dbReference type="GO" id="GO:0046592">
    <property type="term" value="F:polyamine oxidase activity"/>
    <property type="evidence" value="ECO:0007669"/>
    <property type="project" value="TreeGrafter"/>
</dbReference>
<dbReference type="PANTHER" id="PTHR10742">
    <property type="entry name" value="FLAVIN MONOAMINE OXIDASE"/>
    <property type="match status" value="1"/>
</dbReference>
<evidence type="ECO:0000313" key="3">
    <source>
        <dbReference type="Proteomes" id="UP000092462"/>
    </source>
</evidence>
<keyword evidence="3" id="KW-1185">Reference proteome</keyword>
<accession>A0A1B0DF33</accession>
<organism evidence="2 3">
    <name type="scientific">Phlebotomus papatasi</name>
    <name type="common">Sandfly</name>
    <dbReference type="NCBI Taxonomy" id="29031"/>
    <lineage>
        <taxon>Eukaryota</taxon>
        <taxon>Metazoa</taxon>
        <taxon>Ecdysozoa</taxon>
        <taxon>Arthropoda</taxon>
        <taxon>Hexapoda</taxon>
        <taxon>Insecta</taxon>
        <taxon>Pterygota</taxon>
        <taxon>Neoptera</taxon>
        <taxon>Endopterygota</taxon>
        <taxon>Diptera</taxon>
        <taxon>Nematocera</taxon>
        <taxon>Psychodoidea</taxon>
        <taxon>Psychodidae</taxon>
        <taxon>Phlebotomus</taxon>
        <taxon>Phlebotomus</taxon>
    </lineage>
</organism>
<dbReference type="InterPro" id="IPR050281">
    <property type="entry name" value="Flavin_monoamine_oxidase"/>
</dbReference>
<feature type="domain" description="Amine oxidase" evidence="1">
    <location>
        <begin position="13"/>
        <end position="71"/>
    </location>
</feature>
<dbReference type="EnsemblMetazoa" id="PPAI006641-RA">
    <property type="protein sequence ID" value="PPAI006641-PA"/>
    <property type="gene ID" value="PPAI006641"/>
</dbReference>
<evidence type="ECO:0000259" key="1">
    <source>
        <dbReference type="Pfam" id="PF01593"/>
    </source>
</evidence>
<dbReference type="PRINTS" id="PR00419">
    <property type="entry name" value="ADXRDTASE"/>
</dbReference>
<evidence type="ECO:0000313" key="2">
    <source>
        <dbReference type="EnsemblMetazoa" id="PPAI006641-PA"/>
    </source>
</evidence>
<dbReference type="SUPFAM" id="SSF51905">
    <property type="entry name" value="FAD/NAD(P)-binding domain"/>
    <property type="match status" value="1"/>
</dbReference>
<dbReference type="InterPro" id="IPR002937">
    <property type="entry name" value="Amino_oxidase"/>
</dbReference>